<evidence type="ECO:0000256" key="1">
    <source>
        <dbReference type="ARBA" id="ARBA00004924"/>
    </source>
</evidence>
<dbReference type="InterPro" id="IPR006162">
    <property type="entry name" value="Ppantetheine_attach_site"/>
</dbReference>
<dbReference type="PANTHER" id="PTHR45527:SF1">
    <property type="entry name" value="FATTY ACID SYNTHASE"/>
    <property type="match status" value="1"/>
</dbReference>
<dbReference type="GO" id="GO:0031177">
    <property type="term" value="F:phosphopantetheine binding"/>
    <property type="evidence" value="ECO:0007669"/>
    <property type="project" value="InterPro"/>
</dbReference>
<evidence type="ECO:0000256" key="3">
    <source>
        <dbReference type="ARBA" id="ARBA00022553"/>
    </source>
</evidence>
<dbReference type="GO" id="GO:0005737">
    <property type="term" value="C:cytoplasm"/>
    <property type="evidence" value="ECO:0007669"/>
    <property type="project" value="TreeGrafter"/>
</dbReference>
<keyword evidence="4" id="KW-0436">Ligase</keyword>
<dbReference type="NCBIfam" id="NF003417">
    <property type="entry name" value="PRK04813.1"/>
    <property type="match status" value="3"/>
</dbReference>
<dbReference type="InterPro" id="IPR045851">
    <property type="entry name" value="AMP-bd_C_sf"/>
</dbReference>
<dbReference type="GO" id="GO:0016874">
    <property type="term" value="F:ligase activity"/>
    <property type="evidence" value="ECO:0007669"/>
    <property type="project" value="UniProtKB-KW"/>
</dbReference>
<dbReference type="InterPro" id="IPR009081">
    <property type="entry name" value="PP-bd_ACP"/>
</dbReference>
<dbReference type="GO" id="GO:0010106">
    <property type="term" value="P:cellular response to iron ion starvation"/>
    <property type="evidence" value="ECO:0007669"/>
    <property type="project" value="UniProtKB-ARBA"/>
</dbReference>
<dbReference type="CDD" id="cd19542">
    <property type="entry name" value="CT_NRPS-like"/>
    <property type="match status" value="1"/>
</dbReference>
<evidence type="ECO:0000313" key="8">
    <source>
        <dbReference type="Proteomes" id="UP001174997"/>
    </source>
</evidence>
<dbReference type="SUPFAM" id="SSF52777">
    <property type="entry name" value="CoA-dependent acyltransferases"/>
    <property type="match status" value="12"/>
</dbReference>
<accession>A0AA40DB79</accession>
<keyword evidence="8" id="KW-1185">Reference proteome</keyword>
<feature type="domain" description="Carrier" evidence="6">
    <location>
        <begin position="3882"/>
        <end position="3959"/>
    </location>
</feature>
<dbReference type="FunFam" id="3.30.300.30:FF:000015">
    <property type="entry name" value="Nonribosomal peptide synthase SidD"/>
    <property type="match status" value="1"/>
</dbReference>
<dbReference type="SMART" id="SM00823">
    <property type="entry name" value="PKS_PP"/>
    <property type="match status" value="5"/>
</dbReference>
<dbReference type="InterPro" id="IPR023213">
    <property type="entry name" value="CAT-like_dom_sf"/>
</dbReference>
<dbReference type="Pfam" id="PF00550">
    <property type="entry name" value="PP-binding"/>
    <property type="match status" value="6"/>
</dbReference>
<dbReference type="InterPro" id="IPR036736">
    <property type="entry name" value="ACP-like_sf"/>
</dbReference>
<dbReference type="SUPFAM" id="SSF56801">
    <property type="entry name" value="Acetyl-CoA synthetase-like"/>
    <property type="match status" value="3"/>
</dbReference>
<evidence type="ECO:0000256" key="4">
    <source>
        <dbReference type="ARBA" id="ARBA00022598"/>
    </source>
</evidence>
<comment type="caution">
    <text evidence="7">The sequence shown here is derived from an EMBL/GenBank/DDBJ whole genome shotgun (WGS) entry which is preliminary data.</text>
</comment>
<dbReference type="InterPro" id="IPR020806">
    <property type="entry name" value="PKS_PP-bd"/>
</dbReference>
<dbReference type="PROSITE" id="PS00455">
    <property type="entry name" value="AMP_BINDING"/>
    <property type="match status" value="2"/>
</dbReference>
<keyword evidence="2" id="KW-0596">Phosphopantetheine</keyword>
<name>A0AA40DB79_9PEZI</name>
<evidence type="ECO:0000256" key="5">
    <source>
        <dbReference type="ARBA" id="ARBA00029454"/>
    </source>
</evidence>
<feature type="domain" description="Carrier" evidence="6">
    <location>
        <begin position="2165"/>
        <end position="2241"/>
    </location>
</feature>
<dbReference type="SUPFAM" id="SSF47336">
    <property type="entry name" value="ACP-like"/>
    <property type="match status" value="6"/>
</dbReference>
<keyword evidence="3" id="KW-0597">Phosphoprotein</keyword>
<dbReference type="InterPro" id="IPR001242">
    <property type="entry name" value="Condensation_dom"/>
</dbReference>
<dbReference type="CDD" id="cd05918">
    <property type="entry name" value="A_NRPS_SidN3_like"/>
    <property type="match status" value="2"/>
</dbReference>
<dbReference type="Gene3D" id="3.30.300.30">
    <property type="match status" value="3"/>
</dbReference>
<dbReference type="InterPro" id="IPR010071">
    <property type="entry name" value="AA_adenyl_dom"/>
</dbReference>
<feature type="domain" description="Carrier" evidence="6">
    <location>
        <begin position="4438"/>
        <end position="4511"/>
    </location>
</feature>
<dbReference type="FunFam" id="3.30.300.30:FF:000033">
    <property type="entry name" value="Nonribosomal siderophore peptide synthase SidC"/>
    <property type="match status" value="1"/>
</dbReference>
<gene>
    <name evidence="7" type="ORF">QBC41DRAFT_222230</name>
</gene>
<proteinExistence type="inferred from homology"/>
<dbReference type="Gene3D" id="3.30.559.30">
    <property type="entry name" value="Nonribosomal peptide synthetase, condensation domain"/>
    <property type="match status" value="6"/>
</dbReference>
<dbReference type="NCBIfam" id="TIGR01733">
    <property type="entry name" value="AA-adenyl-dom"/>
    <property type="match status" value="3"/>
</dbReference>
<evidence type="ECO:0000256" key="2">
    <source>
        <dbReference type="ARBA" id="ARBA00022450"/>
    </source>
</evidence>
<dbReference type="InterPro" id="IPR020845">
    <property type="entry name" value="AMP-binding_CS"/>
</dbReference>
<feature type="domain" description="Carrier" evidence="6">
    <location>
        <begin position="541"/>
        <end position="614"/>
    </location>
</feature>
<dbReference type="PROSITE" id="PS50075">
    <property type="entry name" value="CARRIER"/>
    <property type="match status" value="6"/>
</dbReference>
<dbReference type="GO" id="GO:0031169">
    <property type="term" value="P:ferrichrome biosynthetic process"/>
    <property type="evidence" value="ECO:0007669"/>
    <property type="project" value="UniProtKB-ARBA"/>
</dbReference>
<dbReference type="PROSITE" id="PS00012">
    <property type="entry name" value="PHOSPHOPANTETHEINE"/>
    <property type="match status" value="6"/>
</dbReference>
<protein>
    <recommendedName>
        <fullName evidence="6">Carrier domain-containing protein</fullName>
    </recommendedName>
</protein>
<dbReference type="EMBL" id="JAULSY010000034">
    <property type="protein sequence ID" value="KAK0670223.1"/>
    <property type="molecule type" value="Genomic_DNA"/>
</dbReference>
<dbReference type="Gene3D" id="1.10.1200.10">
    <property type="entry name" value="ACP-like"/>
    <property type="match status" value="5"/>
</dbReference>
<dbReference type="InterPro" id="IPR042099">
    <property type="entry name" value="ANL_N_sf"/>
</dbReference>
<evidence type="ECO:0000259" key="6">
    <source>
        <dbReference type="PROSITE" id="PS50075"/>
    </source>
</evidence>
<dbReference type="PANTHER" id="PTHR45527">
    <property type="entry name" value="NONRIBOSOMAL PEPTIDE SYNTHETASE"/>
    <property type="match status" value="1"/>
</dbReference>
<dbReference type="FunFam" id="3.40.50.980:FF:000001">
    <property type="entry name" value="Non-ribosomal peptide synthetase"/>
    <property type="match status" value="2"/>
</dbReference>
<comment type="similarity">
    <text evidence="5">Belongs to the NRP synthetase family.</text>
</comment>
<feature type="domain" description="Carrier" evidence="6">
    <location>
        <begin position="1614"/>
        <end position="1691"/>
    </location>
</feature>
<dbReference type="GO" id="GO:0043041">
    <property type="term" value="P:amino acid activation for nonribosomal peptide biosynthetic process"/>
    <property type="evidence" value="ECO:0007669"/>
    <property type="project" value="TreeGrafter"/>
</dbReference>
<dbReference type="InterPro" id="IPR000873">
    <property type="entry name" value="AMP-dep_synth/lig_dom"/>
</dbReference>
<dbReference type="Gene3D" id="3.30.559.10">
    <property type="entry name" value="Chloramphenicol acetyltransferase-like domain"/>
    <property type="match status" value="6"/>
</dbReference>
<dbReference type="Gene3D" id="3.40.50.12780">
    <property type="entry name" value="N-terminal domain of ligase-like"/>
    <property type="match status" value="3"/>
</dbReference>
<dbReference type="Pfam" id="PF00668">
    <property type="entry name" value="Condensation"/>
    <property type="match status" value="6"/>
</dbReference>
<reference evidence="7" key="1">
    <citation type="submission" date="2023-06" db="EMBL/GenBank/DDBJ databases">
        <title>Genome-scale phylogeny and comparative genomics of the fungal order Sordariales.</title>
        <authorList>
            <consortium name="Lawrence Berkeley National Laboratory"/>
            <person name="Hensen N."/>
            <person name="Bonometti L."/>
            <person name="Westerberg I."/>
            <person name="Brannstrom I.O."/>
            <person name="Guillou S."/>
            <person name="Cros-Aarteil S."/>
            <person name="Calhoun S."/>
            <person name="Haridas S."/>
            <person name="Kuo A."/>
            <person name="Mondo S."/>
            <person name="Pangilinan J."/>
            <person name="Riley R."/>
            <person name="Labutti K."/>
            <person name="Andreopoulos B."/>
            <person name="Lipzen A."/>
            <person name="Chen C."/>
            <person name="Yanf M."/>
            <person name="Daum C."/>
            <person name="Ng V."/>
            <person name="Clum A."/>
            <person name="Steindorff A."/>
            <person name="Ohm R."/>
            <person name="Martin F."/>
            <person name="Silar P."/>
            <person name="Natvig D."/>
            <person name="Lalanne C."/>
            <person name="Gautier V."/>
            <person name="Ament-Velasquez S.L."/>
            <person name="Kruys A."/>
            <person name="Hutchinson M.I."/>
            <person name="Powell A.J."/>
            <person name="Barry K."/>
            <person name="Miller A.N."/>
            <person name="Grigoriev I.V."/>
            <person name="Debuchy R."/>
            <person name="Gladieux P."/>
            <person name="Thoren M.H."/>
            <person name="Johannesson H."/>
        </authorList>
    </citation>
    <scope>NUCLEOTIDE SEQUENCE</scope>
    <source>
        <strain evidence="7">CBS 307.81</strain>
    </source>
</reference>
<sequence length="5038" mass="554709">MDPSVSQCKRVDETLSVLNHPPRRLNGPGLLHLLVHQASPESAIDFLDEEGRQITISYTQLHHASNALASTIQARLGPRDGTRQFVVPVLVPQGPNLYIALLAILKAGGAFCPLNLDVPLERAQFILDDVEANVVITTNELAKRLPPAGETGPTVLLVGDDTPTRSSTSEPQHCGAEPHDLAYVMYTSGSTGTPKGVGVSHDAATQSLLAHDRHVPPFSRFLQFAAPTFDVSVFEIFFPLFRGKTLVSCTRGAMLNDLPAIIRRMSVDACELTPSVAGSLLRKRDSAPCLRLLLTIGEMLTKPVIEEFGGSDEQESMLWGMYGPTEAAIHCTVQPSFACSMSTANIGIPFDTVSAFVLNIPEDGLEPPDFEVLLRGEVGELAIGGLQVADCYVNRPEMTAKAFVETPYGRLYRTGDKARILPDGTLECLGRIGGGQVKLRGQRMELGEVEHAALRTTGCHSAVAAVINSILVLFCAVDHADGMTDAIEASCRAWLPGFMLPGDIVVMDTFPRLPSGKIDRKGLVARYNSSQVRSVAVQQAIFKDDLERKLCALAAGALGIEVNPHQSLLQMGLDSLAAIKLASLLREAGINSDAIEILRCRTISALHACVSEKQGYQATSHLDAFNLSAWQPEVPEVITHQPQLLKDSRPVQSVYPCTPLQTSMLAETAANPRAYCNWIKLCFSIPCSPESIRSWFLQLVARNEILRTGFVHHDGDFFQVVFDRASDSCISFSNLLGYEFELRDDKDFLTPFRVQILDLSTPNQLVDVEVVVQLHHAVYDGWSWDLAMADLSAAMEGEQLKDRPQFGNIAHYYTSPSFRQVSDSAKEFWGANLRGFQPPALQILRANTTNLSTVSTSSVTVDINPNGLKTALDDIQCGIPTVFQSSVAWIWSAMVGSEDVVVGSVTSGRTLPISMIEDVMGPCIATVPLRTDFSQVSSIADLLVSTQATNRAVLEYSTLPLPEIRRAAGIRPGQPIYNVLFVYQQSLGSSQPDCVRGFKEVGHQDFLETQLVIEVEPRDHDFLLRITSHEDTFPHQQAKAFGSCIGELASWMLKNLDAKITGIQTAFSQPLLSVFNPKPAIFGEVPDLAHAIDMVVAKHPEKEALCFAHHISDDIIKTTTLSFAQLNQTANQIAWHLQEQGLEEGGIVAIIMEKSVLLYAGILAILKAGCAYLPLLPSTPEARTSTILQQAGVVFCLTDKNTLDRLSPQLCPIIIDLDGLEYESLPGKDIAPNPDPSRLAYVIYTSGSTGVPKGVCVTQLNIMSNLDVLSRIYPVAESSRLLQSCSQAFDVSVFEIFFAWTQGMCLCSGKNDTLFEDLERSIRMLKVTHLSMTPTVASLVDPDKVPAVELLVTAGEAMTDVVAKKWRGKLFQGYGPSETTNICSVKRMGPDQAIQHLGWSFDNTSTVVLFKDSEEVVPLGCLGEFCFGGDQVAQGYLAAPALTSAKFIDHPTFGRLYRSGDIGRMLPDGSMVILGRVDEQVKLRGQRVELGEITATLRLSSTVQDCATLFLRAKPEESQDQIVSYFVPSGLDENEYSVLELDDHLRREVQSLFQLLISKVPQYMVPSALLPISVLPTTASGKLDRERLAVSYRQLSREYLASVIAHTDEDEEHEEWTATEHQVARVVSETLNVPKHEVQRWTPLGALGLDSISAIQLARSFSSKLGQRIPISVILQNPNVAGLAKVLPNLEKTAPVPSKARDLLPKALLASLKDILRQRGMSAQAILPCTPLQEGMLAATASKEGYINCMLFLISGDPVQMETAWNAMISRHGILRTCFMATRDSQHPMVQIVLRSWQPNWREFDASQGAIHSCVAEQIHLLSDSVDSLQPMVSLAWIRDENQRYLSFVCHHALYDGVAIERLLYEVEQTYHGLPLPPTPSYAAFLQESLTLPEPSDRFWASHLSGMQPKLVTELMTRDEKITTVIKTQQLRLPLSAARARMRELGIPLLALVQSCWATTLGCLLHTDDVCFGNVVSGRSVALEGINDLVAPCFNTLPVRVKLSGVQQRLDLIKQVQKTSTQVLDYQFTPLRRIISLASQHRTGRLFDTLLLLQQSPRYLDSRIWRLERDDGEMDIPLVCEVIPDAGTDAVIIRLYGQSFPSDTHQAILDLFVCAVETYLQFPAGRLLTTDNLPRSLQDRLSLIPRLGLSPSIQSPIQPEDQSEEVWTATETAVRQVFATLSSSDPEDVRKTTTIYQLGLDSISAVQVAFMLRQSGYHVLASDVVSHPTCQELAQHITSGRAVEEGSSQYDFARFDSQVRPQLLARGVLVPSMAEKVLPCTPLQSSMMAQFITSGGRDYFNYLAFEFDSLVPVAKIHEAWQAISATHPILRTGLAPVEHQDCAFAMIQYCTPSFVPLLDTFSGPAVAFDLGHWRLSTRQQIAKAPHERLFAVAFVQDTDHMTMHLAIHHALYDAYSLELILSDLSKALHGFSVLQRHDNEHALAEILYQVSTSSDKAERFWKKRGSQVVVNGFPIMTPLRQESREIMTQSLTSKVAMTSLEEAVRNSGYSMQAVLQAAWTRVLSSYLGEPSVVFGVVLSGRNSEATREAAFPCIGTLPVIAANTESNHELLAQMMQYNTDIFSHQHQPLTRIQNWLGYANTKLFDTLLVYQKLNIDNDAETRPWRMIEEEANIDYPISMEVEPLTEGRLKYQVTFFSDVLPREQSAILLRQFDATVCDLAFNPGHLEADLFLGAPDLFSVLPPESPELPTEVKLLHQFVEHQSLQTPEASALHFVEAFDGDVSIGQTWTYQELNDNGNRVAQVLVQHVKVGDIVAVYFDKCPEAYFAILGILKAGCAFVALDPGAPMSRNEFILKDSGASALLTTDDRKRSLGFQVPSPVMSINQETLRLLSTEPVVLSPPLEPSNVCYCLYTSGTTGTPKGCEITHDNAVQCMLAFQHIFEGKWEPASRWLQFASLHFDVSVLEQYWSWSVGITLVAAPRDVILEDLSGTISRLGITHIDLTPSLARLVHPDDVPSLCKGVFITGGESLKQEILDVWGDKRVIYNFYGPTEATIGVTVYPQVPVNGRASNIGKQFINVGSFVLKPGTDLPVLRGAVGELCVSGRLVGKGYLKRQDLTKERFPLLQPFGERVYRTGDLVRVLHDGCFDFLGRADDQVKLRGQRLEIGEINHAIRRGVVEIRDVATLVVRNESQQKDLLVSFIMNDEGSKRNHDQALSLIEGAQAAELCRRARDACRSRLPGYMVPTYVLQLPFIPLSANNKAEIKKLRQFFATIEHDRLISLASSSDHYSGELSEVGMQIARAIATMQSIDITTITPGSSIFELGIDSISVLRLSRALKDKALTNASPATILKNPLVGDLSQALTSGKGSPSTESITSSWQLVQACSHRFRSHVCKELLISPDDIQYIAPCSPLQQGMLSRSSENAYFNTFRFNLATKVNPQLLRKALERTVEAFPILRTKFVQTTDGFIQVALKRVKLPWNTMFLDGERHAHLVDTPQLGSIDTPSLDISNPTLETGPISLDGEMPLQCIDSSMAILPRCEGSVDKESAPFRHNGPHPLLDDLVTEAVVRWRMSWIARNKHCLVQPFEVAYLESPRHLALHIFHGLYDANSLKLILNRIDSEYQHLAHGLMDVPVDSTPSFLEALCHGPLRNFASSKSFWAQHLQGSMPVPEPHQTHSNANAVSLCSDLSFGELEKLKSKLRVTHQAIVQAAWVGVLANKLAVNPTIGMIVSGRAIDLEGVERVVGPLFNTLPFHARVAGAGAGESSSWSSLIQQCHRFNTSVLEFQHVPLRDVQKWCSGGRPMFDTLFSFQLEDESKRDGSSLLWDEVEVELTPDYPLALEATLELNGKLRLLIVSQENAFDRESLSGIMGELTKALASMAQRCDEPVFEGNLGLSGGHQNVPLGNQSVSTNGARVATGFVWTEAASNIRQEIVELAEAPADLVNENLPVFELGLDSIDMIKLSARLKKHHGLLLSTNDLMKGQTIQGMVRLLQDRAESADAREDVEISMEGRRISSLVHSVGSGALPPTPLQEAMIADMIGSDFQLYFNHDIWRLSPGVDVARLKSAWKKVVQRSNILRTIFIPVAETQFDFAYCQVSKPHFQGGLIFEAKLKGASELDTLCEAARLRALEGAGQSNLLQVTFATIDNSDEAFVILSISHALYDGWSLGLLHQDVRAAYRGSSTVSREFDPGALVDKLLLSDMREASTFWSGFLEGAIPTLFPLKALPNQRGVHRVESISACIGAKVTEFCKSIGITLQVLGQACWAALLASRTGSLDVTFGVVLSGRDSEELEKVMFPTMNTVAVRSVLHGTVSSWLLYMQENMIGIRPFQHFGLRQAQKVAKSHGPLFNSLFIQQHSPFDPFTAGHDSLWTSIGGESAVEYPICVEMEMSVDGLVWRSACDGTRLTHQDAQDIVDQLDAVLRHMVASADQSVLAFSGQKVSVCGLPPSDLHHQHYDEPQSHGISEDDGVTTWSSTELMIRNILAEVSGMPVESIQKSHSIYHLGLDSVSAVKASSALQKQGVRIRFRDLLRAKSISEMATLLQNQSLSGASKGRGIVEGPSALDGLDVPELLSAAGVESSAVEIVLPATSMQVHMLSVWKNTHGAIFYPDFRYELSGNVNLQSIITAWNTLRAETPILRTLFLFTGSRNVPVIQVVVDRDHAKPSPLPSPTTKSRRWFTMLKDRVSPEPTAWTSFASEQHMWQPYAGLEAKRHGKKWALAFRIHHAMYDAVSLPAILARFSAILSETERKLRVATAAWEKALAAEYSRKSKAIKAEFWKQYLAGAETTSLNLTPRIPQRAQSSSPRRRRLQDIINLSATWSSQTSKSHSWTTLVQHEAIQNVKPLVQLCMSRGISLQSVFLAAYARFVSSKTGKKDMVFGVYLANRSDDDELLDPPYPTLRLVPLRVRLANEGADLLDIAGYVQDDIHAVSASANATVGLWEVEEWTGVVIDSFVNFIGNPADGKAVSSSDGKVMLVASPLAEHKTAKRRGGRGTVDLEANPVRGSYPVSVASVLEFSTRVLMIEQAAIDVEVSVVENAMTIGVFGPGEKVGPKEARDAVEDIVKILKGVVEN</sequence>
<dbReference type="Proteomes" id="UP001174997">
    <property type="component" value="Unassembled WGS sequence"/>
</dbReference>
<dbReference type="FunFam" id="3.40.50.12780:FF:000024">
    <property type="entry name" value="Nonribosomal siderophore peptide synthase SidC"/>
    <property type="match status" value="2"/>
</dbReference>
<comment type="pathway">
    <text evidence="1">Siderophore biosynthesis.</text>
</comment>
<feature type="domain" description="Carrier" evidence="6">
    <location>
        <begin position="3251"/>
        <end position="3328"/>
    </location>
</feature>
<evidence type="ECO:0000313" key="7">
    <source>
        <dbReference type="EMBL" id="KAK0670223.1"/>
    </source>
</evidence>
<dbReference type="Pfam" id="PF00501">
    <property type="entry name" value="AMP-binding"/>
    <property type="match status" value="3"/>
</dbReference>
<organism evidence="7 8">
    <name type="scientific">Cercophora samala</name>
    <dbReference type="NCBI Taxonomy" id="330535"/>
    <lineage>
        <taxon>Eukaryota</taxon>
        <taxon>Fungi</taxon>
        <taxon>Dikarya</taxon>
        <taxon>Ascomycota</taxon>
        <taxon>Pezizomycotina</taxon>
        <taxon>Sordariomycetes</taxon>
        <taxon>Sordariomycetidae</taxon>
        <taxon>Sordariales</taxon>
        <taxon>Lasiosphaeriaceae</taxon>
        <taxon>Cercophora</taxon>
    </lineage>
</organism>